<evidence type="ECO:0000256" key="1">
    <source>
        <dbReference type="PROSITE-ProRule" id="PRU00117"/>
    </source>
</evidence>
<comment type="caution">
    <text evidence="4">The sequence shown here is derived from an EMBL/GenBank/DDBJ whole genome shotgun (WGS) entry which is preliminary data.</text>
</comment>
<dbReference type="Proteomes" id="UP000738325">
    <property type="component" value="Unassembled WGS sequence"/>
</dbReference>
<dbReference type="Pfam" id="PF00013">
    <property type="entry name" value="KH_1"/>
    <property type="match status" value="1"/>
</dbReference>
<gene>
    <name evidence="4" type="ORF">BGZ99_007231</name>
</gene>
<evidence type="ECO:0000256" key="2">
    <source>
        <dbReference type="SAM" id="MobiDB-lite"/>
    </source>
</evidence>
<evidence type="ECO:0000313" key="5">
    <source>
        <dbReference type="Proteomes" id="UP000738325"/>
    </source>
</evidence>
<keyword evidence="5" id="KW-1185">Reference proteome</keyword>
<evidence type="ECO:0000313" key="4">
    <source>
        <dbReference type="EMBL" id="KAG0315853.1"/>
    </source>
</evidence>
<keyword evidence="1" id="KW-0694">RNA-binding</keyword>
<protein>
    <recommendedName>
        <fullName evidence="3">SAP domain-containing protein</fullName>
    </recommendedName>
</protein>
<accession>A0A9P6RBC4</accession>
<dbReference type="PROSITE" id="PS50800">
    <property type="entry name" value="SAP"/>
    <property type="match status" value="1"/>
</dbReference>
<dbReference type="AlphaFoldDB" id="A0A9P6RBC4"/>
<proteinExistence type="predicted"/>
<name>A0A9P6RBC4_9FUNG</name>
<dbReference type="GO" id="GO:0003723">
    <property type="term" value="F:RNA binding"/>
    <property type="evidence" value="ECO:0007669"/>
    <property type="project" value="UniProtKB-UniRule"/>
</dbReference>
<evidence type="ECO:0000259" key="3">
    <source>
        <dbReference type="PROSITE" id="PS50800"/>
    </source>
</evidence>
<dbReference type="InterPro" id="IPR003034">
    <property type="entry name" value="SAP_dom"/>
</dbReference>
<feature type="region of interest" description="Disordered" evidence="2">
    <location>
        <begin position="50"/>
        <end position="86"/>
    </location>
</feature>
<dbReference type="SUPFAM" id="SSF54791">
    <property type="entry name" value="Eukaryotic type KH-domain (KH-domain type I)"/>
    <property type="match status" value="1"/>
</dbReference>
<dbReference type="InterPro" id="IPR036612">
    <property type="entry name" value="KH_dom_type_1_sf"/>
</dbReference>
<organism evidence="4 5">
    <name type="scientific">Dissophora globulifera</name>
    <dbReference type="NCBI Taxonomy" id="979702"/>
    <lineage>
        <taxon>Eukaryota</taxon>
        <taxon>Fungi</taxon>
        <taxon>Fungi incertae sedis</taxon>
        <taxon>Mucoromycota</taxon>
        <taxon>Mortierellomycotina</taxon>
        <taxon>Mortierellomycetes</taxon>
        <taxon>Mortierellales</taxon>
        <taxon>Mortierellaceae</taxon>
        <taxon>Dissophora</taxon>
    </lineage>
</organism>
<feature type="compositionally biased region" description="Low complexity" evidence="2">
    <location>
        <begin position="58"/>
        <end position="67"/>
    </location>
</feature>
<sequence>MRRIPCQQSTHWLAASLRPSVCTNARQHTALTGSRISRCNTTPSAHRPQPCFYSTLSAAPATPAQPASRKTKAKQTSPRHPPKAPALDAATLDSLSNALISDLYTGLSSKAKITLDDVLALRPASQSVTPEEFNKLKDVVATSFNVGQLKGVLRSQGVPANGKKSVLVNQIMVLMDLEIKAHKTKRPMIEDPYPSADSDVVHKAFPSNKRELFFILGSEGDSLKGLEREKNVRISINIANETYVIRGGSEAVAEAQDRIRELVAVTEDAWDISAYSERDVVMKDPSALEDIARRSETFVTAGEGNKLIIAGRSPRDMEEAKRLFDLRLYKATDDSEALTFLHQEDELKPLGMSPVYDSISMTLDENQKSYIRVSQTAPYADQTLDNPTIHPVHTSPASIGTLDQLRGYLKESMDGSLGEHQTLELSANFGQVLFANKNQRMTQLPLPGVFDTLDLEEWLGNAELPYFYQSLPFFKAVTNLPLISPKTRTIEAEYLPSSRFALSTSSHVEAASKASPLRPIRVTFILNNEGELCLQDGRTLNKQSLANLMMLSQPTDIQIRSELLTTMNVEAPSLKELLHQTTLPYANRLQCPSFFSFNDALAATTTPAVAQLGLGMGSSAPTHTLKTVLFRTSGIFDFHGLPLVASDIVDQHGHVRKQELKLLPVPLDSGLGSGLVGDRIDMAAAPSSSSATSSPLDHWDDFIKATLHLSRTL</sequence>
<dbReference type="InterPro" id="IPR048401">
    <property type="entry name" value="SLS1_C"/>
</dbReference>
<dbReference type="Pfam" id="PF20778">
    <property type="entry name" value="SLS1_C"/>
    <property type="match status" value="1"/>
</dbReference>
<dbReference type="EMBL" id="JAAAIP010000510">
    <property type="protein sequence ID" value="KAG0315853.1"/>
    <property type="molecule type" value="Genomic_DNA"/>
</dbReference>
<dbReference type="InterPro" id="IPR004088">
    <property type="entry name" value="KH_dom_type_1"/>
</dbReference>
<dbReference type="OrthoDB" id="5392646at2759"/>
<feature type="domain" description="SAP" evidence="3">
    <location>
        <begin position="141"/>
        <end position="175"/>
    </location>
</feature>
<reference evidence="4" key="1">
    <citation type="journal article" date="2020" name="Fungal Divers.">
        <title>Resolving the Mortierellaceae phylogeny through synthesis of multi-gene phylogenetics and phylogenomics.</title>
        <authorList>
            <person name="Vandepol N."/>
            <person name="Liber J."/>
            <person name="Desiro A."/>
            <person name="Na H."/>
            <person name="Kennedy M."/>
            <person name="Barry K."/>
            <person name="Grigoriev I.V."/>
            <person name="Miller A.N."/>
            <person name="O'Donnell K."/>
            <person name="Stajich J.E."/>
            <person name="Bonito G."/>
        </authorList>
    </citation>
    <scope>NUCLEOTIDE SEQUENCE</scope>
    <source>
        <strain evidence="4">REB-010B</strain>
    </source>
</reference>
<dbReference type="PROSITE" id="PS50084">
    <property type="entry name" value="KH_TYPE_1"/>
    <property type="match status" value="1"/>
</dbReference>